<comment type="caution">
    <text evidence="1">The sequence shown here is derived from an EMBL/GenBank/DDBJ whole genome shotgun (WGS) entry which is preliminary data.</text>
</comment>
<evidence type="ECO:0000313" key="2">
    <source>
        <dbReference type="Proteomes" id="UP001141806"/>
    </source>
</evidence>
<accession>A0A9Q0JSP2</accession>
<evidence type="ECO:0000313" key="1">
    <source>
        <dbReference type="EMBL" id="KAJ4950072.1"/>
    </source>
</evidence>
<protein>
    <submittedName>
        <fullName evidence="1">Uncharacterized protein</fullName>
    </submittedName>
</protein>
<gene>
    <name evidence="1" type="ORF">NE237_026904</name>
</gene>
<keyword evidence="2" id="KW-1185">Reference proteome</keyword>
<organism evidence="1 2">
    <name type="scientific">Protea cynaroides</name>
    <dbReference type="NCBI Taxonomy" id="273540"/>
    <lineage>
        <taxon>Eukaryota</taxon>
        <taxon>Viridiplantae</taxon>
        <taxon>Streptophyta</taxon>
        <taxon>Embryophyta</taxon>
        <taxon>Tracheophyta</taxon>
        <taxon>Spermatophyta</taxon>
        <taxon>Magnoliopsida</taxon>
        <taxon>Proteales</taxon>
        <taxon>Proteaceae</taxon>
        <taxon>Protea</taxon>
    </lineage>
</organism>
<dbReference type="EMBL" id="JAMYWD010000012">
    <property type="protein sequence ID" value="KAJ4950072.1"/>
    <property type="molecule type" value="Genomic_DNA"/>
</dbReference>
<dbReference type="Proteomes" id="UP001141806">
    <property type="component" value="Unassembled WGS sequence"/>
</dbReference>
<name>A0A9Q0JSP2_9MAGN</name>
<reference evidence="1" key="1">
    <citation type="journal article" date="2023" name="Plant J.">
        <title>The genome of the king protea, Protea cynaroides.</title>
        <authorList>
            <person name="Chang J."/>
            <person name="Duong T.A."/>
            <person name="Schoeman C."/>
            <person name="Ma X."/>
            <person name="Roodt D."/>
            <person name="Barker N."/>
            <person name="Li Z."/>
            <person name="Van de Peer Y."/>
            <person name="Mizrachi E."/>
        </authorList>
    </citation>
    <scope>NUCLEOTIDE SEQUENCE</scope>
    <source>
        <tissue evidence="1">Young leaves</tissue>
    </source>
</reference>
<sequence length="179" mass="19658">MGVGRKAGDKGSGITVGEAMVKWVVRVEEEEDRQKACSIRPSMAVTLTTNSLRAVCRESNFSPWSVAVSPQSFDGIIQVNDILSNPSSIQIQPLTFSSIEPICPHLYSGPILPPPSFDPMWIAILRSPHGSISDEDERSVDSRSSNSRHLDLAPLASIHDCSLFVEEGEDDYRSSDEER</sequence>
<proteinExistence type="predicted"/>
<dbReference type="AlphaFoldDB" id="A0A9Q0JSP2"/>